<name>E5A1K3_LEPMJ</name>
<protein>
    <submittedName>
        <fullName evidence="1">Predicted protein</fullName>
    </submittedName>
</protein>
<proteinExistence type="predicted"/>
<gene>
    <name evidence="1" type="ORF">LEMA_P105980.1</name>
</gene>
<dbReference type="HOGENOM" id="CLU_1195057_0_0_1"/>
<evidence type="ECO:0000313" key="1">
    <source>
        <dbReference type="EMBL" id="CBX97467.1"/>
    </source>
</evidence>
<sequence>MPGVPSKWCSSDILEIRHAAYNLLPQLPIEEGEKVNTRSLHELIIVAVRHVGLDWVPGDKLVHLAVMMGIVCALVAQKLREENGFFDGLCAFELNLVVDASVNCLAGSMDKVELGWDANANVDRLADRLVERLGPQSRWDWLTWNLYGVRLRDIAIQDRQNVFNLNRSSVHLDSPAIAFLDQGLSLFVHPIRRGMQVNMVALIAAMVGFRIKMISYVAGPSRNFDLGLSGVL</sequence>
<dbReference type="VEuPathDB" id="FungiDB:LEMA_P105980.1"/>
<organism evidence="2">
    <name type="scientific">Leptosphaeria maculans (strain JN3 / isolate v23.1.3 / race Av1-4-5-6-7-8)</name>
    <name type="common">Blackleg fungus</name>
    <name type="synonym">Phoma lingam</name>
    <dbReference type="NCBI Taxonomy" id="985895"/>
    <lineage>
        <taxon>Eukaryota</taxon>
        <taxon>Fungi</taxon>
        <taxon>Dikarya</taxon>
        <taxon>Ascomycota</taxon>
        <taxon>Pezizomycotina</taxon>
        <taxon>Dothideomycetes</taxon>
        <taxon>Pleosporomycetidae</taxon>
        <taxon>Pleosporales</taxon>
        <taxon>Pleosporineae</taxon>
        <taxon>Leptosphaeriaceae</taxon>
        <taxon>Plenodomus</taxon>
        <taxon>Plenodomus lingam/Leptosphaeria maculans species complex</taxon>
    </lineage>
</organism>
<dbReference type="AlphaFoldDB" id="E5A1K3"/>
<dbReference type="Proteomes" id="UP000002668">
    <property type="component" value="Genome"/>
</dbReference>
<dbReference type="GeneID" id="13283722"/>
<keyword evidence="2" id="KW-1185">Reference proteome</keyword>
<dbReference type="InParanoid" id="E5A1K3"/>
<accession>E5A1K3</accession>
<dbReference type="EMBL" id="FP929131">
    <property type="protein sequence ID" value="CBX97467.1"/>
    <property type="molecule type" value="Genomic_DNA"/>
</dbReference>
<evidence type="ECO:0000313" key="2">
    <source>
        <dbReference type="Proteomes" id="UP000002668"/>
    </source>
</evidence>
<reference evidence="2" key="1">
    <citation type="journal article" date="2011" name="Nat. Commun.">
        <title>Effector diversification within compartments of the Leptosphaeria maculans genome affected by Repeat-Induced Point mutations.</title>
        <authorList>
            <person name="Rouxel T."/>
            <person name="Grandaubert J."/>
            <person name="Hane J.K."/>
            <person name="Hoede C."/>
            <person name="van de Wouw A.P."/>
            <person name="Couloux A."/>
            <person name="Dominguez V."/>
            <person name="Anthouard V."/>
            <person name="Bally P."/>
            <person name="Bourras S."/>
            <person name="Cozijnsen A.J."/>
            <person name="Ciuffetti L.M."/>
            <person name="Degrave A."/>
            <person name="Dilmaghani A."/>
            <person name="Duret L."/>
            <person name="Fudal I."/>
            <person name="Goodwin S.B."/>
            <person name="Gout L."/>
            <person name="Glaser N."/>
            <person name="Linglin J."/>
            <person name="Kema G.H.J."/>
            <person name="Lapalu N."/>
            <person name="Lawrence C.B."/>
            <person name="May K."/>
            <person name="Meyer M."/>
            <person name="Ollivier B."/>
            <person name="Poulain J."/>
            <person name="Schoch C.L."/>
            <person name="Simon A."/>
            <person name="Spatafora J.W."/>
            <person name="Stachowiak A."/>
            <person name="Turgeon B.G."/>
            <person name="Tyler B.M."/>
            <person name="Vincent D."/>
            <person name="Weissenbach J."/>
            <person name="Amselem J."/>
            <person name="Quesneville H."/>
            <person name="Oliver R.P."/>
            <person name="Wincker P."/>
            <person name="Balesdent M.-H."/>
            <person name="Howlett B.J."/>
        </authorList>
    </citation>
    <scope>NUCLEOTIDE SEQUENCE [LARGE SCALE GENOMIC DNA]</scope>
    <source>
        <strain evidence="2">JN3 / isolate v23.1.3 / race Av1-4-5-6-7-8</strain>
    </source>
</reference>
<dbReference type="OrthoDB" id="10646953at2759"/>